<comment type="caution">
    <text evidence="1">The sequence shown here is derived from an EMBL/GenBank/DDBJ whole genome shotgun (WGS) entry which is preliminary data.</text>
</comment>
<evidence type="ECO:0000313" key="1">
    <source>
        <dbReference type="EMBL" id="MEJ8306218.1"/>
    </source>
</evidence>
<accession>A0ACC6PH30</accession>
<proteinExistence type="predicted"/>
<organism evidence="1 2">
    <name type="scientific">Saccharibacillus sacchari</name>
    <dbReference type="NCBI Taxonomy" id="456493"/>
    <lineage>
        <taxon>Bacteria</taxon>
        <taxon>Bacillati</taxon>
        <taxon>Bacillota</taxon>
        <taxon>Bacilli</taxon>
        <taxon>Bacillales</taxon>
        <taxon>Paenibacillaceae</taxon>
        <taxon>Saccharibacillus</taxon>
    </lineage>
</organism>
<sequence>METVKTNVNVDTTVELHRALNKQVADWSVLYTKLHNFHWYVKGSNFFTLHAKFEEFYNAASERMDEVAERLLTIGGSPAATLREHLELTSVSEATGKETANEMVEALVRDFRAEAAELQEAIEIAGSLDDKATEDMLIGLQAAVEKDAWMLEAYLGR</sequence>
<reference evidence="1" key="1">
    <citation type="submission" date="2024-03" db="EMBL/GenBank/DDBJ databases">
        <title>Whole genome sequecning of epiphytes from Marcgravia umbellata leaves.</title>
        <authorList>
            <person name="Kumar G."/>
            <person name="Savka M.A."/>
        </authorList>
    </citation>
    <scope>NUCLEOTIDE SEQUENCE</scope>
    <source>
        <strain evidence="1">RIT_BL5</strain>
    </source>
</reference>
<keyword evidence="2" id="KW-1185">Reference proteome</keyword>
<protein>
    <submittedName>
        <fullName evidence="1">Dps family protein</fullName>
    </submittedName>
</protein>
<evidence type="ECO:0000313" key="2">
    <source>
        <dbReference type="Proteomes" id="UP001380953"/>
    </source>
</evidence>
<gene>
    <name evidence="1" type="ORF">WKI47_20130</name>
</gene>
<dbReference type="Proteomes" id="UP001380953">
    <property type="component" value="Unassembled WGS sequence"/>
</dbReference>
<dbReference type="EMBL" id="JBBKAR010000052">
    <property type="protein sequence ID" value="MEJ8306218.1"/>
    <property type="molecule type" value="Genomic_DNA"/>
</dbReference>
<name>A0ACC6PH30_9BACL</name>